<organism evidence="2 3">
    <name type="scientific">Goodea atripinnis</name>
    <dbReference type="NCBI Taxonomy" id="208336"/>
    <lineage>
        <taxon>Eukaryota</taxon>
        <taxon>Metazoa</taxon>
        <taxon>Chordata</taxon>
        <taxon>Craniata</taxon>
        <taxon>Vertebrata</taxon>
        <taxon>Euteleostomi</taxon>
        <taxon>Actinopterygii</taxon>
        <taxon>Neopterygii</taxon>
        <taxon>Teleostei</taxon>
        <taxon>Neoteleostei</taxon>
        <taxon>Acanthomorphata</taxon>
        <taxon>Ovalentaria</taxon>
        <taxon>Atherinomorphae</taxon>
        <taxon>Cyprinodontiformes</taxon>
        <taxon>Goodeidae</taxon>
        <taxon>Goodea</taxon>
    </lineage>
</organism>
<evidence type="ECO:0000256" key="1">
    <source>
        <dbReference type="SAM" id="MobiDB-lite"/>
    </source>
</evidence>
<dbReference type="EMBL" id="JAHRIO010034243">
    <property type="protein sequence ID" value="MEQ2169839.1"/>
    <property type="molecule type" value="Genomic_DNA"/>
</dbReference>
<comment type="caution">
    <text evidence="2">The sequence shown here is derived from an EMBL/GenBank/DDBJ whole genome shotgun (WGS) entry which is preliminary data.</text>
</comment>
<feature type="compositionally biased region" description="Polar residues" evidence="1">
    <location>
        <begin position="73"/>
        <end position="85"/>
    </location>
</feature>
<proteinExistence type="predicted"/>
<evidence type="ECO:0000313" key="2">
    <source>
        <dbReference type="EMBL" id="MEQ2169839.1"/>
    </source>
</evidence>
<dbReference type="Proteomes" id="UP001476798">
    <property type="component" value="Unassembled WGS sequence"/>
</dbReference>
<feature type="non-terminal residue" evidence="2">
    <location>
        <position position="1"/>
    </location>
</feature>
<sequence>IPMSELNTLCTKLGVKCFIDREYQFLHEYCTFMKPLTAALDILQGRKERVKELLITECRTTAPAPQARTTTASQGSLFRQSQRRPTLQNRKSWATLDDNLWQQLDMEVEENKANSNVTTNAICTLRYKDTSPRRTPRSQDPLQYWC</sequence>
<accession>A0ABV0NEJ3</accession>
<keyword evidence="3" id="KW-1185">Reference proteome</keyword>
<evidence type="ECO:0000313" key="3">
    <source>
        <dbReference type="Proteomes" id="UP001476798"/>
    </source>
</evidence>
<gene>
    <name evidence="2" type="ORF">GOODEAATRI_029233</name>
</gene>
<name>A0ABV0NEJ3_9TELE</name>
<reference evidence="2 3" key="1">
    <citation type="submission" date="2021-06" db="EMBL/GenBank/DDBJ databases">
        <authorList>
            <person name="Palmer J.M."/>
        </authorList>
    </citation>
    <scope>NUCLEOTIDE SEQUENCE [LARGE SCALE GENOMIC DNA]</scope>
    <source>
        <strain evidence="2 3">GA_2019</strain>
        <tissue evidence="2">Muscle</tissue>
    </source>
</reference>
<feature type="region of interest" description="Disordered" evidence="1">
    <location>
        <begin position="64"/>
        <end position="85"/>
    </location>
</feature>
<protein>
    <submittedName>
        <fullName evidence="2">Uncharacterized protein</fullName>
    </submittedName>
</protein>